<sequence>MFSFDIRQFIDEEEEETASKAKSPIADELKTRLADIADRLNASLDSLVADCGSIRSRFQEIQDQLPEDLIDSVSPAVFLEQYKFKLERAKQRMSDRLEHKALETTIQVSRQQVNEEKTKLDALTAGPESTRQELDQLKQQESELLVQLRQCRVKISEAEKRIADLPQAIEEQKSKLKSSIKHLATLNKSLKPVPGTDAADAKAIDEVEQIRLRAILAIQNFLG</sequence>
<evidence type="ECO:0000259" key="2">
    <source>
        <dbReference type="Pfam" id="PF07197"/>
    </source>
</evidence>
<evidence type="ECO:0000256" key="1">
    <source>
        <dbReference type="SAM" id="Coils"/>
    </source>
</evidence>
<keyword evidence="3" id="KW-0808">Transferase</keyword>
<keyword evidence="1" id="KW-0175">Coiled coil</keyword>
<name>A0A1V1H6K2_ORYPU</name>
<dbReference type="EMBL" id="AP011466">
    <property type="protein sequence ID" value="BAX24966.1"/>
    <property type="molecule type" value="Genomic_DNA"/>
</dbReference>
<keyword evidence="3" id="KW-0032">Aminotransferase</keyword>
<reference evidence="3" key="1">
    <citation type="submission" date="2009-05" db="EMBL/GenBank/DDBJ databases">
        <title>Oryza sativa Japonica Group genomic DNA, chromosome 6, BAC clone:KMK0024M20, cultivar:Khau Mac Kho.</title>
        <authorList>
            <person name="Matsumoto T."/>
            <person name="Wu J."/>
            <person name="Kanamori H."/>
        </authorList>
    </citation>
    <scope>NUCLEOTIDE SEQUENCE</scope>
    <source>
        <strain evidence="3">IRGC 105690</strain>
    </source>
</reference>
<evidence type="ECO:0000313" key="3">
    <source>
        <dbReference type="EMBL" id="BAX24966.1"/>
    </source>
</evidence>
<feature type="domain" description="DUF1409" evidence="2">
    <location>
        <begin position="39"/>
        <end position="86"/>
    </location>
</feature>
<dbReference type="Pfam" id="PF07197">
    <property type="entry name" value="DUF1409"/>
    <property type="match status" value="1"/>
</dbReference>
<dbReference type="InterPro" id="IPR010811">
    <property type="entry name" value="DUF1409"/>
</dbReference>
<gene>
    <name evidence="3" type="primary">OP_Ba0089L24.66</name>
</gene>
<accession>A0A1V1H6K2</accession>
<dbReference type="GO" id="GO:0008483">
    <property type="term" value="F:transaminase activity"/>
    <property type="evidence" value="ECO:0007669"/>
    <property type="project" value="UniProtKB-KW"/>
</dbReference>
<proteinExistence type="predicted"/>
<dbReference type="AlphaFoldDB" id="A0A1V1H6K2"/>
<feature type="coiled-coil region" evidence="1">
    <location>
        <begin position="134"/>
        <end position="175"/>
    </location>
</feature>
<protein>
    <submittedName>
        <fullName evidence="3">Aminotransferase-like protein</fullName>
    </submittedName>
</protein>
<organism evidence="3">
    <name type="scientific">Oryza punctata</name>
    <name type="common">Red rice</name>
    <dbReference type="NCBI Taxonomy" id="4537"/>
    <lineage>
        <taxon>Eukaryota</taxon>
        <taxon>Viridiplantae</taxon>
        <taxon>Streptophyta</taxon>
        <taxon>Embryophyta</taxon>
        <taxon>Tracheophyta</taxon>
        <taxon>Spermatophyta</taxon>
        <taxon>Magnoliopsida</taxon>
        <taxon>Liliopsida</taxon>
        <taxon>Poales</taxon>
        <taxon>Poaceae</taxon>
        <taxon>BOP clade</taxon>
        <taxon>Oryzoideae</taxon>
        <taxon>Oryzeae</taxon>
        <taxon>Oryzinae</taxon>
        <taxon>Oryza</taxon>
    </lineage>
</organism>